<proteinExistence type="predicted"/>
<dbReference type="Proteomes" id="UP000600547">
    <property type="component" value="Unassembled WGS sequence"/>
</dbReference>
<keyword evidence="2" id="KW-1185">Reference proteome</keyword>
<comment type="caution">
    <text evidence="1">The sequence shown here is derived from an EMBL/GenBank/DDBJ whole genome shotgun (WGS) entry which is preliminary data.</text>
</comment>
<dbReference type="AlphaFoldDB" id="A0A8H9GX77"/>
<accession>A0A8H9GX77</accession>
<protein>
    <submittedName>
        <fullName evidence="1">Uncharacterized protein</fullName>
    </submittedName>
</protein>
<evidence type="ECO:0000313" key="1">
    <source>
        <dbReference type="EMBL" id="GGM52148.1"/>
    </source>
</evidence>
<sequence length="197" mass="20063">MACGRLDEYVARDGVMAPGAHRDQCRINAALGVVALNEVIGVEELATDRTALTATVAQRDLLALGSGQRVEVGGARGKGAAVARRGMCRAQRSLRHVTTLEMILARLVRAVGAADRAVTADLAPAVGTRDRAGWPAHGVRAAGTGLEALRAMTTAAPTDVALCECMIGAVGGATGGALRAAQWADDVGSGVAGREGR</sequence>
<gene>
    <name evidence="1" type="ORF">GCM10008956_30290</name>
</gene>
<reference evidence="2" key="1">
    <citation type="journal article" date="2019" name="Int. J. Syst. Evol. Microbiol.">
        <title>The Global Catalogue of Microorganisms (GCM) 10K type strain sequencing project: providing services to taxonomists for standard genome sequencing and annotation.</title>
        <authorList>
            <consortium name="The Broad Institute Genomics Platform"/>
            <consortium name="The Broad Institute Genome Sequencing Center for Infectious Disease"/>
            <person name="Wu L."/>
            <person name="Ma J."/>
        </authorList>
    </citation>
    <scope>NUCLEOTIDE SEQUENCE [LARGE SCALE GENOMIC DNA]</scope>
    <source>
        <strain evidence="2">JCM 31047</strain>
    </source>
</reference>
<name>A0A8H9GX77_9DEIO</name>
<organism evidence="1 2">
    <name type="scientific">Deinococcus arenae</name>
    <dbReference type="NCBI Taxonomy" id="1452751"/>
    <lineage>
        <taxon>Bacteria</taxon>
        <taxon>Thermotogati</taxon>
        <taxon>Deinococcota</taxon>
        <taxon>Deinococci</taxon>
        <taxon>Deinococcales</taxon>
        <taxon>Deinococcaceae</taxon>
        <taxon>Deinococcus</taxon>
    </lineage>
</organism>
<dbReference type="EMBL" id="BMQG01000011">
    <property type="protein sequence ID" value="GGM52148.1"/>
    <property type="molecule type" value="Genomic_DNA"/>
</dbReference>
<evidence type="ECO:0000313" key="2">
    <source>
        <dbReference type="Proteomes" id="UP000600547"/>
    </source>
</evidence>